<proteinExistence type="predicted"/>
<protein>
    <submittedName>
        <fullName evidence="2">Uncharacterized protein</fullName>
    </submittedName>
</protein>
<dbReference type="Proteomes" id="UP001224775">
    <property type="component" value="Unassembled WGS sequence"/>
</dbReference>
<feature type="region of interest" description="Disordered" evidence="1">
    <location>
        <begin position="63"/>
        <end position="111"/>
    </location>
</feature>
<evidence type="ECO:0000256" key="1">
    <source>
        <dbReference type="SAM" id="MobiDB-lite"/>
    </source>
</evidence>
<sequence>MVCGTFYRTALGIIGTYKSAACNEHECEAQPQPQPHNKPWIAAPSISGNTVIIIPSSSIGPRSLGAPSFQSSSAPSQSAAPPSLPSSLDRGKSMTKKNNDATTAPIPLPNHHIHRTHSEVQLAQDQLVADYQDGKMYERILIGIMRRCDELGSCHPKTSSSLENIVNTKMQDFRSLSERGTTDAKEDWVVGDDDEPSYSIGEERTASFISTSLTSSENIGSGRRNSSLSSLSCLTSHMDGTADATHDIESGIFELEL</sequence>
<dbReference type="AlphaFoldDB" id="A0AAD9DGK6"/>
<keyword evidence="3" id="KW-1185">Reference proteome</keyword>
<organism evidence="2 3">
    <name type="scientific">Skeletonema marinoi</name>
    <dbReference type="NCBI Taxonomy" id="267567"/>
    <lineage>
        <taxon>Eukaryota</taxon>
        <taxon>Sar</taxon>
        <taxon>Stramenopiles</taxon>
        <taxon>Ochrophyta</taxon>
        <taxon>Bacillariophyta</taxon>
        <taxon>Coscinodiscophyceae</taxon>
        <taxon>Thalassiosirophycidae</taxon>
        <taxon>Thalassiosirales</taxon>
        <taxon>Skeletonemataceae</taxon>
        <taxon>Skeletonema</taxon>
        <taxon>Skeletonema marinoi-dohrnii complex</taxon>
    </lineage>
</organism>
<gene>
    <name evidence="2" type="ORF">QTG54_004580</name>
</gene>
<evidence type="ECO:0000313" key="2">
    <source>
        <dbReference type="EMBL" id="KAK1745289.1"/>
    </source>
</evidence>
<comment type="caution">
    <text evidence="2">The sequence shown here is derived from an EMBL/GenBank/DDBJ whole genome shotgun (WGS) entry which is preliminary data.</text>
</comment>
<dbReference type="EMBL" id="JATAAI010000006">
    <property type="protein sequence ID" value="KAK1745289.1"/>
    <property type="molecule type" value="Genomic_DNA"/>
</dbReference>
<accession>A0AAD9DGK6</accession>
<evidence type="ECO:0000313" key="3">
    <source>
        <dbReference type="Proteomes" id="UP001224775"/>
    </source>
</evidence>
<reference evidence="2" key="1">
    <citation type="submission" date="2023-06" db="EMBL/GenBank/DDBJ databases">
        <title>Survivors Of The Sea: Transcriptome response of Skeletonema marinoi to long-term dormancy.</title>
        <authorList>
            <person name="Pinder M.I.M."/>
            <person name="Kourtchenko O."/>
            <person name="Robertson E.K."/>
            <person name="Larsson T."/>
            <person name="Maumus F."/>
            <person name="Osuna-Cruz C.M."/>
            <person name="Vancaester E."/>
            <person name="Stenow R."/>
            <person name="Vandepoele K."/>
            <person name="Ploug H."/>
            <person name="Bruchert V."/>
            <person name="Godhe A."/>
            <person name="Topel M."/>
        </authorList>
    </citation>
    <scope>NUCLEOTIDE SEQUENCE</scope>
    <source>
        <strain evidence="2">R05AC</strain>
    </source>
</reference>
<name>A0AAD9DGK6_9STRA</name>
<feature type="compositionally biased region" description="Low complexity" evidence="1">
    <location>
        <begin position="63"/>
        <end position="88"/>
    </location>
</feature>